<protein>
    <submittedName>
        <fullName evidence="2">Uncharacterized protein</fullName>
    </submittedName>
</protein>
<organism evidence="2 3">
    <name type="scientific">Neorhizobium galegae</name>
    <name type="common">Rhizobium galegae</name>
    <dbReference type="NCBI Taxonomy" id="399"/>
    <lineage>
        <taxon>Bacteria</taxon>
        <taxon>Pseudomonadati</taxon>
        <taxon>Pseudomonadota</taxon>
        <taxon>Alphaproteobacteria</taxon>
        <taxon>Hyphomicrobiales</taxon>
        <taxon>Rhizobiaceae</taxon>
        <taxon>Rhizobium/Agrobacterium group</taxon>
        <taxon>Neorhizobium</taxon>
    </lineage>
</organism>
<feature type="transmembrane region" description="Helical" evidence="1">
    <location>
        <begin position="104"/>
        <end position="128"/>
    </location>
</feature>
<dbReference type="Proteomes" id="UP000386575">
    <property type="component" value="Unassembled WGS sequence"/>
</dbReference>
<keyword evidence="1" id="KW-1133">Transmembrane helix</keyword>
<proteinExistence type="predicted"/>
<gene>
    <name evidence="2" type="ORF">F4V91_32305</name>
</gene>
<evidence type="ECO:0000313" key="3">
    <source>
        <dbReference type="Proteomes" id="UP000386575"/>
    </source>
</evidence>
<evidence type="ECO:0000313" key="2">
    <source>
        <dbReference type="EMBL" id="KAB1082626.1"/>
    </source>
</evidence>
<dbReference type="RefSeq" id="WP_151047523.1">
    <property type="nucleotide sequence ID" value="NZ_VZUL01000004.1"/>
</dbReference>
<dbReference type="AlphaFoldDB" id="A0A6A1TJ51"/>
<evidence type="ECO:0000256" key="1">
    <source>
        <dbReference type="SAM" id="Phobius"/>
    </source>
</evidence>
<reference evidence="2 3" key="1">
    <citation type="submission" date="2019-09" db="EMBL/GenBank/DDBJ databases">
        <title>Genome sequencing of Ng87 strain.</title>
        <authorList>
            <person name="Karasev E.S."/>
            <person name="Andronov E."/>
        </authorList>
    </citation>
    <scope>NUCLEOTIDE SEQUENCE [LARGE SCALE GENOMIC DNA]</scope>
    <source>
        <strain evidence="2 3">Ng87</strain>
    </source>
</reference>
<keyword evidence="1" id="KW-0812">Transmembrane</keyword>
<dbReference type="EMBL" id="VZUL01000004">
    <property type="protein sequence ID" value="KAB1082626.1"/>
    <property type="molecule type" value="Genomic_DNA"/>
</dbReference>
<sequence>MTADCKGTVRNLDRNEAAGASLQASGQRDQVISFRIEHTDEHGDVTGYSQVELRGEVIYGGLTDGDRVEISGRKGGDGILRPSRAKNLSTDSEIWVSNRPGVKILQGIITVIMLLAFLTAAFFMITGISGGRFP</sequence>
<keyword evidence="1" id="KW-0472">Membrane</keyword>
<comment type="caution">
    <text evidence="2">The sequence shown here is derived from an EMBL/GenBank/DDBJ whole genome shotgun (WGS) entry which is preliminary data.</text>
</comment>
<accession>A0A6A1TJ51</accession>
<name>A0A6A1TJ51_NEOGA</name>